<sequence length="96" mass="10357">MLKLNELQHCEELDREALSGVRGGFDPFAVLASTHIDNRVADVNQLFALQLEQANAGAVTNNQAILGGNGTSYAPVHQDQHQHNNMYLSGIGNTSV</sequence>
<dbReference type="EMBL" id="JAFKCZ010000001">
    <property type="protein sequence ID" value="MBN7795002.1"/>
    <property type="molecule type" value="Genomic_DNA"/>
</dbReference>
<reference evidence="1" key="1">
    <citation type="submission" date="2021-02" db="EMBL/GenBank/DDBJ databases">
        <title>PHA producing bacteria isolated from coastal sediment in Guangdong, Shenzhen.</title>
        <authorList>
            <person name="Zheng W."/>
            <person name="Yu S."/>
            <person name="Huang Y."/>
        </authorList>
    </citation>
    <scope>NUCLEOTIDE SEQUENCE</scope>
    <source>
        <strain evidence="1">TN14-10</strain>
    </source>
</reference>
<dbReference type="Proteomes" id="UP000664303">
    <property type="component" value="Unassembled WGS sequence"/>
</dbReference>
<comment type="caution">
    <text evidence="1">The sequence shown here is derived from an EMBL/GenBank/DDBJ whole genome shotgun (WGS) entry which is preliminary data.</text>
</comment>
<name>A0A939IKI5_9GAMM</name>
<evidence type="ECO:0000313" key="2">
    <source>
        <dbReference type="Proteomes" id="UP000664303"/>
    </source>
</evidence>
<protein>
    <submittedName>
        <fullName evidence="1">Uncharacterized protein</fullName>
    </submittedName>
</protein>
<dbReference type="AlphaFoldDB" id="A0A939IKI5"/>
<evidence type="ECO:0000313" key="1">
    <source>
        <dbReference type="EMBL" id="MBN7795002.1"/>
    </source>
</evidence>
<proteinExistence type="predicted"/>
<organism evidence="1 2">
    <name type="scientific">Parahaliea mediterranea</name>
    <dbReference type="NCBI Taxonomy" id="651086"/>
    <lineage>
        <taxon>Bacteria</taxon>
        <taxon>Pseudomonadati</taxon>
        <taxon>Pseudomonadota</taxon>
        <taxon>Gammaproteobacteria</taxon>
        <taxon>Cellvibrionales</taxon>
        <taxon>Halieaceae</taxon>
        <taxon>Parahaliea</taxon>
    </lineage>
</organism>
<accession>A0A939IKI5</accession>
<gene>
    <name evidence="1" type="ORF">JYP50_00270</name>
</gene>
<keyword evidence="2" id="KW-1185">Reference proteome</keyword>
<dbReference type="RefSeq" id="WP_206558452.1">
    <property type="nucleotide sequence ID" value="NZ_JAFKCZ010000001.1"/>
</dbReference>